<proteinExistence type="predicted"/>
<name>A0A1G5G3H5_9BACT</name>
<evidence type="ECO:0000313" key="1">
    <source>
        <dbReference type="EMBL" id="SCY45750.1"/>
    </source>
</evidence>
<organism evidence="1 2">
    <name type="scientific">Desulfoluna spongiiphila</name>
    <dbReference type="NCBI Taxonomy" id="419481"/>
    <lineage>
        <taxon>Bacteria</taxon>
        <taxon>Pseudomonadati</taxon>
        <taxon>Thermodesulfobacteriota</taxon>
        <taxon>Desulfobacteria</taxon>
        <taxon>Desulfobacterales</taxon>
        <taxon>Desulfolunaceae</taxon>
        <taxon>Desulfoluna</taxon>
    </lineage>
</organism>
<gene>
    <name evidence="1" type="ORF">SAMN05216233_109170</name>
</gene>
<sequence>MKRLKHLYTPLLEMGFMQAFFPQKSPEFLGIELLGFNNKLEFFFWAQVLWTTFFARGSFQFYPFVL</sequence>
<keyword evidence="2" id="KW-1185">Reference proteome</keyword>
<dbReference type="EMBL" id="FMUX01000009">
    <property type="protein sequence ID" value="SCY45750.1"/>
    <property type="molecule type" value="Genomic_DNA"/>
</dbReference>
<accession>A0A1G5G3H5</accession>
<dbReference type="Proteomes" id="UP000198870">
    <property type="component" value="Unassembled WGS sequence"/>
</dbReference>
<protein>
    <submittedName>
        <fullName evidence="1">Uncharacterized protein</fullName>
    </submittedName>
</protein>
<dbReference type="AlphaFoldDB" id="A0A1G5G3H5"/>
<reference evidence="1 2" key="1">
    <citation type="submission" date="2016-10" db="EMBL/GenBank/DDBJ databases">
        <authorList>
            <person name="de Groot N.N."/>
        </authorList>
    </citation>
    <scope>NUCLEOTIDE SEQUENCE [LARGE SCALE GENOMIC DNA]</scope>
    <source>
        <strain evidence="1 2">AA1</strain>
    </source>
</reference>
<evidence type="ECO:0000313" key="2">
    <source>
        <dbReference type="Proteomes" id="UP000198870"/>
    </source>
</evidence>